<dbReference type="PROSITE" id="PS00094">
    <property type="entry name" value="C5_MTASE_1"/>
    <property type="match status" value="1"/>
</dbReference>
<evidence type="ECO:0000313" key="9">
    <source>
        <dbReference type="EMBL" id="MBS5688072.1"/>
    </source>
</evidence>
<dbReference type="PANTHER" id="PTHR46098">
    <property type="entry name" value="TRNA (CYTOSINE(38)-C(5))-METHYLTRANSFERASE"/>
    <property type="match status" value="1"/>
</dbReference>
<dbReference type="PROSITE" id="PS51679">
    <property type="entry name" value="SAM_MT_C5"/>
    <property type="match status" value="1"/>
</dbReference>
<dbReference type="GO" id="GO:0003886">
    <property type="term" value="F:DNA (cytosine-5-)-methyltransferase activity"/>
    <property type="evidence" value="ECO:0007669"/>
    <property type="project" value="UniProtKB-EC"/>
</dbReference>
<dbReference type="Pfam" id="PF00145">
    <property type="entry name" value="DNA_methylase"/>
    <property type="match status" value="1"/>
</dbReference>
<organism evidence="9 10">
    <name type="scientific">Faecalibacterium prausnitzii</name>
    <dbReference type="NCBI Taxonomy" id="853"/>
    <lineage>
        <taxon>Bacteria</taxon>
        <taxon>Bacillati</taxon>
        <taxon>Bacillota</taxon>
        <taxon>Clostridia</taxon>
        <taxon>Eubacteriales</taxon>
        <taxon>Oscillospiraceae</taxon>
        <taxon>Faecalibacterium</taxon>
    </lineage>
</organism>
<name>A0A943FWW7_9FIRM</name>
<evidence type="ECO:0000256" key="6">
    <source>
        <dbReference type="RuleBase" id="RU000416"/>
    </source>
</evidence>
<dbReference type="NCBIfam" id="TIGR00675">
    <property type="entry name" value="dcm"/>
    <property type="match status" value="1"/>
</dbReference>
<dbReference type="EC" id="2.1.1.37" evidence="7"/>
<sequence length="484" mass="56332">MENMFLTTKEIALKWGVSATWVTVLCKKGRIEGVIRKGNRWYIPEDAKKPNDRRSCKNTQIKARFRFIDLFAGIGGFHQAMRYLGGECVMAAEINEECKKTYRLNYHTEEKELRGDVTNIQPETIAPFDVLCAGFPCQPFSKAGAQKGFKDKTRGNLFYTIMDILDGHPEAKFIILENVRNLADKTENWDIITSELMRRNFYITEEPIILSPSDFGIPQIRERVYILGIRKDIRNEKILSNGFIHKNDLQLEKHFKKCKMGDAWTILEDNVEDTYVIPEEQEHMILAWDEFRIETGIKVIGFPIWIDSFGVGIDDDNEVFRAQGYDDMPSWKQKFLRHNRKLYLDNRVFIDKWIRKYDMLNKIKLYKKFEWNCGTDVTDIRDCLIQVRQSGIRAKRPTFYPSLVAIVNTPIIWDKNKGHFRRITPREAANLQSFHSGFKFQGTDAIQYKQLGNSVNVRVLKILGESLFALANNGWDGELDGETH</sequence>
<dbReference type="InterPro" id="IPR031303">
    <property type="entry name" value="C5_meth_CS"/>
</dbReference>
<evidence type="ECO:0000256" key="1">
    <source>
        <dbReference type="ARBA" id="ARBA00022603"/>
    </source>
</evidence>
<evidence type="ECO:0000256" key="3">
    <source>
        <dbReference type="ARBA" id="ARBA00022691"/>
    </source>
</evidence>
<dbReference type="InterPro" id="IPR001525">
    <property type="entry name" value="C5_MeTfrase"/>
</dbReference>
<dbReference type="InterPro" id="IPR041657">
    <property type="entry name" value="HTH_17"/>
</dbReference>
<evidence type="ECO:0000256" key="5">
    <source>
        <dbReference type="PROSITE-ProRule" id="PRU01016"/>
    </source>
</evidence>
<dbReference type="EMBL" id="JAGZAM010000014">
    <property type="protein sequence ID" value="MBS5688072.1"/>
    <property type="molecule type" value="Genomic_DNA"/>
</dbReference>
<dbReference type="Proteomes" id="UP000733372">
    <property type="component" value="Unassembled WGS sequence"/>
</dbReference>
<dbReference type="PANTHER" id="PTHR46098:SF1">
    <property type="entry name" value="TRNA (CYTOSINE(38)-C(5))-METHYLTRANSFERASE"/>
    <property type="match status" value="1"/>
</dbReference>
<evidence type="ECO:0000256" key="7">
    <source>
        <dbReference type="RuleBase" id="RU000417"/>
    </source>
</evidence>
<dbReference type="PROSITE" id="PS00095">
    <property type="entry name" value="C5_MTASE_2"/>
    <property type="match status" value="1"/>
</dbReference>
<gene>
    <name evidence="9" type="ORF">KHW66_08685</name>
</gene>
<comment type="caution">
    <text evidence="9">The sequence shown here is derived from an EMBL/GenBank/DDBJ whole genome shotgun (WGS) entry which is preliminary data.</text>
</comment>
<feature type="active site" evidence="5">
    <location>
        <position position="137"/>
    </location>
</feature>
<keyword evidence="4" id="KW-0680">Restriction system</keyword>
<comment type="similarity">
    <text evidence="5 6">Belongs to the class I-like SAM-binding methyltransferase superfamily. C5-methyltransferase family.</text>
</comment>
<evidence type="ECO:0000256" key="4">
    <source>
        <dbReference type="ARBA" id="ARBA00022747"/>
    </source>
</evidence>
<accession>A0A943FWW7</accession>
<evidence type="ECO:0000259" key="8">
    <source>
        <dbReference type="Pfam" id="PF12728"/>
    </source>
</evidence>
<keyword evidence="3 5" id="KW-0949">S-adenosyl-L-methionine</keyword>
<proteinExistence type="inferred from homology"/>
<protein>
    <recommendedName>
        <fullName evidence="7">Cytosine-specific methyltransferase</fullName>
        <ecNumber evidence="7">2.1.1.37</ecNumber>
    </recommendedName>
</protein>
<keyword evidence="2 5" id="KW-0808">Transferase</keyword>
<evidence type="ECO:0000256" key="2">
    <source>
        <dbReference type="ARBA" id="ARBA00022679"/>
    </source>
</evidence>
<comment type="catalytic activity">
    <reaction evidence="7">
        <text>a 2'-deoxycytidine in DNA + S-adenosyl-L-methionine = a 5-methyl-2'-deoxycytidine in DNA + S-adenosyl-L-homocysteine + H(+)</text>
        <dbReference type="Rhea" id="RHEA:13681"/>
        <dbReference type="Rhea" id="RHEA-COMP:11369"/>
        <dbReference type="Rhea" id="RHEA-COMP:11370"/>
        <dbReference type="ChEBI" id="CHEBI:15378"/>
        <dbReference type="ChEBI" id="CHEBI:57856"/>
        <dbReference type="ChEBI" id="CHEBI:59789"/>
        <dbReference type="ChEBI" id="CHEBI:85452"/>
        <dbReference type="ChEBI" id="CHEBI:85454"/>
        <dbReference type="EC" id="2.1.1.37"/>
    </reaction>
</comment>
<feature type="domain" description="Helix-turn-helix" evidence="8">
    <location>
        <begin position="5"/>
        <end position="46"/>
    </location>
</feature>
<dbReference type="InterPro" id="IPR018117">
    <property type="entry name" value="C5_DNA_meth_AS"/>
</dbReference>
<dbReference type="AlphaFoldDB" id="A0A943FWW7"/>
<evidence type="ECO:0000313" key="10">
    <source>
        <dbReference type="Proteomes" id="UP000733372"/>
    </source>
</evidence>
<dbReference type="Pfam" id="PF12728">
    <property type="entry name" value="HTH_17"/>
    <property type="match status" value="1"/>
</dbReference>
<dbReference type="GO" id="GO:0032259">
    <property type="term" value="P:methylation"/>
    <property type="evidence" value="ECO:0007669"/>
    <property type="project" value="UniProtKB-KW"/>
</dbReference>
<dbReference type="SUPFAM" id="SSF53335">
    <property type="entry name" value="S-adenosyl-L-methionine-dependent methyltransferases"/>
    <property type="match status" value="1"/>
</dbReference>
<keyword evidence="1 5" id="KW-0489">Methyltransferase</keyword>
<dbReference type="Gene3D" id="3.40.50.150">
    <property type="entry name" value="Vaccinia Virus protein VP39"/>
    <property type="match status" value="1"/>
</dbReference>
<dbReference type="InterPro" id="IPR050750">
    <property type="entry name" value="C5-MTase"/>
</dbReference>
<dbReference type="GO" id="GO:0009307">
    <property type="term" value="P:DNA restriction-modification system"/>
    <property type="evidence" value="ECO:0007669"/>
    <property type="project" value="UniProtKB-KW"/>
</dbReference>
<dbReference type="Gene3D" id="3.90.120.10">
    <property type="entry name" value="DNA Methylase, subunit A, domain 2"/>
    <property type="match status" value="1"/>
</dbReference>
<dbReference type="InterPro" id="IPR029063">
    <property type="entry name" value="SAM-dependent_MTases_sf"/>
</dbReference>
<dbReference type="PRINTS" id="PR00105">
    <property type="entry name" value="C5METTRFRASE"/>
</dbReference>
<reference evidence="9" key="1">
    <citation type="submission" date="2021-02" db="EMBL/GenBank/DDBJ databases">
        <title>Infant gut strain persistence is associated with maternal origin, phylogeny, and functional potential including surface adhesion and iron acquisition.</title>
        <authorList>
            <person name="Lou Y.C."/>
        </authorList>
    </citation>
    <scope>NUCLEOTIDE SEQUENCE</scope>
    <source>
        <strain evidence="9">L3_101_367G1_dasL3_101_367G1_metabat.metabat.26</strain>
    </source>
</reference>